<evidence type="ECO:0008006" key="3">
    <source>
        <dbReference type="Google" id="ProtNLM"/>
    </source>
</evidence>
<sequence>MLSKQHRQPHGYLDFPYDVCEYISHFLCDDDLRKLYFVSRAWYEVSMPARYKGAALTLYWGIKRNHSPKIIPKGSSLSNQPGVYGHPSQYTPELIGCIRTLKLAFKDATHAWTPGVVKVEANRRNEIRAQMARVGSWLSNPLKPSPRRPCHRPAMDFTQLATFVQNLVWINDLTVQVVWPAKNSYQEDAGSDPHLYKSIVQPFLSATLHNPGFNLHSLTLSMPMESWAFVFTPSPRINRLEKLGILLDKAKRETNADLSISEFLLPFIQQHSESLHALNIMSPHLNPAFFFERVGHLPALRTIEARGTGTDNSRESPGSRASLRGFLLQHRETITQITWRFDGVEKQLHWRRLEQRFWFDPGYHMIHFLNLRVLELRNLPQIGLGLPRTLAQIRRVLPSYKSTLTGLYLEGYSPSLDLLYALLSTIASPILEHLEIGSRDLPREVLTRMAEQLPRLRVLHFTYRQVGRQVLISGGSFRSYHKLDLWLSPEDQVVLGVTEFRPLYTLRHWQFVHDMKTLGLPEWALEELYLKTTNREQRSWEQDALEVGKAILQSMPRIILINGLHRDSYLGCNSVKDLKRIR</sequence>
<dbReference type="AlphaFoldDB" id="A0A9P6C6S0"/>
<evidence type="ECO:0000313" key="1">
    <source>
        <dbReference type="EMBL" id="KAF9454311.1"/>
    </source>
</evidence>
<name>A0A9P6C6S0_9AGAR</name>
<organism evidence="1 2">
    <name type="scientific">Macrolepiota fuliginosa MF-IS2</name>
    <dbReference type="NCBI Taxonomy" id="1400762"/>
    <lineage>
        <taxon>Eukaryota</taxon>
        <taxon>Fungi</taxon>
        <taxon>Dikarya</taxon>
        <taxon>Basidiomycota</taxon>
        <taxon>Agaricomycotina</taxon>
        <taxon>Agaricomycetes</taxon>
        <taxon>Agaricomycetidae</taxon>
        <taxon>Agaricales</taxon>
        <taxon>Agaricineae</taxon>
        <taxon>Agaricaceae</taxon>
        <taxon>Macrolepiota</taxon>
    </lineage>
</organism>
<dbReference type="EMBL" id="MU151055">
    <property type="protein sequence ID" value="KAF9454311.1"/>
    <property type="molecule type" value="Genomic_DNA"/>
</dbReference>
<gene>
    <name evidence="1" type="ORF">P691DRAFT_770739</name>
</gene>
<accession>A0A9P6C6S0</accession>
<dbReference type="Proteomes" id="UP000807342">
    <property type="component" value="Unassembled WGS sequence"/>
</dbReference>
<evidence type="ECO:0000313" key="2">
    <source>
        <dbReference type="Proteomes" id="UP000807342"/>
    </source>
</evidence>
<protein>
    <recommendedName>
        <fullName evidence="3">F-box domain-containing protein</fullName>
    </recommendedName>
</protein>
<dbReference type="SUPFAM" id="SSF52047">
    <property type="entry name" value="RNI-like"/>
    <property type="match status" value="1"/>
</dbReference>
<proteinExistence type="predicted"/>
<keyword evidence="2" id="KW-1185">Reference proteome</keyword>
<reference evidence="1" key="1">
    <citation type="submission" date="2020-11" db="EMBL/GenBank/DDBJ databases">
        <authorList>
            <consortium name="DOE Joint Genome Institute"/>
            <person name="Ahrendt S."/>
            <person name="Riley R."/>
            <person name="Andreopoulos W."/>
            <person name="Labutti K."/>
            <person name="Pangilinan J."/>
            <person name="Ruiz-Duenas F.J."/>
            <person name="Barrasa J.M."/>
            <person name="Sanchez-Garcia M."/>
            <person name="Camarero S."/>
            <person name="Miyauchi S."/>
            <person name="Serrano A."/>
            <person name="Linde D."/>
            <person name="Babiker R."/>
            <person name="Drula E."/>
            <person name="Ayuso-Fernandez I."/>
            <person name="Pacheco R."/>
            <person name="Padilla G."/>
            <person name="Ferreira P."/>
            <person name="Barriuso J."/>
            <person name="Kellner H."/>
            <person name="Castanera R."/>
            <person name="Alfaro M."/>
            <person name="Ramirez L."/>
            <person name="Pisabarro A.G."/>
            <person name="Kuo A."/>
            <person name="Tritt A."/>
            <person name="Lipzen A."/>
            <person name="He G."/>
            <person name="Yan M."/>
            <person name="Ng V."/>
            <person name="Cullen D."/>
            <person name="Martin F."/>
            <person name="Rosso M.-N."/>
            <person name="Henrissat B."/>
            <person name="Hibbett D."/>
            <person name="Martinez A.T."/>
            <person name="Grigoriev I.V."/>
        </authorList>
    </citation>
    <scope>NUCLEOTIDE SEQUENCE</scope>
    <source>
        <strain evidence="1">MF-IS2</strain>
    </source>
</reference>
<comment type="caution">
    <text evidence="1">The sequence shown here is derived from an EMBL/GenBank/DDBJ whole genome shotgun (WGS) entry which is preliminary data.</text>
</comment>
<dbReference type="OrthoDB" id="3039255at2759"/>